<keyword evidence="15" id="KW-1185">Reference proteome</keyword>
<evidence type="ECO:0000313" key="14">
    <source>
        <dbReference type="EMBL" id="KAK4025831.1"/>
    </source>
</evidence>
<evidence type="ECO:0000313" key="15">
    <source>
        <dbReference type="Proteomes" id="UP001234178"/>
    </source>
</evidence>
<keyword evidence="9 11" id="KW-0472">Membrane</keyword>
<dbReference type="PROSITE" id="PS51292">
    <property type="entry name" value="ZF_RING_CH"/>
    <property type="match status" value="1"/>
</dbReference>
<proteinExistence type="predicted"/>
<keyword evidence="2" id="KW-0808">Transferase</keyword>
<dbReference type="PANTHER" id="PTHR46065">
    <property type="entry name" value="E3 UBIQUITIN-PROTEIN LIGASE MARCH 2/3 FAMILY MEMBER"/>
    <property type="match status" value="1"/>
</dbReference>
<evidence type="ECO:0000256" key="2">
    <source>
        <dbReference type="ARBA" id="ARBA00022679"/>
    </source>
</evidence>
<evidence type="ECO:0000256" key="3">
    <source>
        <dbReference type="ARBA" id="ARBA00022692"/>
    </source>
</evidence>
<name>A0ABR0AL37_9CRUS</name>
<keyword evidence="8 11" id="KW-1133">Transmembrane helix</keyword>
<keyword evidence="6" id="KW-0833">Ubl conjugation pathway</keyword>
<accession>A0ABR0AL37</accession>
<dbReference type="InterPro" id="IPR001841">
    <property type="entry name" value="Znf_RING"/>
</dbReference>
<gene>
    <name evidence="14" type="ORF">OUZ56_014877</name>
</gene>
<dbReference type="InterPro" id="IPR011016">
    <property type="entry name" value="Znf_RING-CH"/>
</dbReference>
<evidence type="ECO:0000256" key="10">
    <source>
        <dbReference type="PROSITE-ProRule" id="PRU00175"/>
    </source>
</evidence>
<feature type="domain" description="RING-CH-type" evidence="13">
    <location>
        <begin position="13"/>
        <end position="73"/>
    </location>
</feature>
<dbReference type="SUPFAM" id="SSF57850">
    <property type="entry name" value="RING/U-box"/>
    <property type="match status" value="1"/>
</dbReference>
<dbReference type="Gene3D" id="3.30.40.10">
    <property type="entry name" value="Zinc/RING finger domain, C3HC4 (zinc finger)"/>
    <property type="match status" value="1"/>
</dbReference>
<sequence length="203" mass="22853">MNNSLQFGGSPFSNNNSEIMCRICHEGESKEELFSFCKCSGTVAMAHRSCLEKWLSTANSSACEICKFNFQTSRRPRPILDWFRNTDSSQDTNNLIGDLVCFIVLSPLTIVSCYLCVVGASHYMVKRGVSWEASGLIVLSVILATVYCVWLGATVRHHVRTMKKWQESHQSVELISVRNTIINLEENNNDSTNNSMRTDLQSI</sequence>
<reference evidence="14 15" key="1">
    <citation type="journal article" date="2023" name="Nucleic Acids Res.">
        <title>The hologenome of Daphnia magna reveals possible DNA methylation and microbiome-mediated evolution of the host genome.</title>
        <authorList>
            <person name="Chaturvedi A."/>
            <person name="Li X."/>
            <person name="Dhandapani V."/>
            <person name="Marshall H."/>
            <person name="Kissane S."/>
            <person name="Cuenca-Cambronero M."/>
            <person name="Asole G."/>
            <person name="Calvet F."/>
            <person name="Ruiz-Romero M."/>
            <person name="Marangio P."/>
            <person name="Guigo R."/>
            <person name="Rago D."/>
            <person name="Mirbahai L."/>
            <person name="Eastwood N."/>
            <person name="Colbourne J.K."/>
            <person name="Zhou J."/>
            <person name="Mallon E."/>
            <person name="Orsini L."/>
        </authorList>
    </citation>
    <scope>NUCLEOTIDE SEQUENCE [LARGE SCALE GENOMIC DNA]</scope>
    <source>
        <strain evidence="14">LRV0_1</strain>
    </source>
</reference>
<evidence type="ECO:0000259" key="13">
    <source>
        <dbReference type="PROSITE" id="PS51292"/>
    </source>
</evidence>
<dbReference type="Proteomes" id="UP001234178">
    <property type="component" value="Unassembled WGS sequence"/>
</dbReference>
<dbReference type="PROSITE" id="PS50089">
    <property type="entry name" value="ZF_RING_2"/>
    <property type="match status" value="1"/>
</dbReference>
<evidence type="ECO:0008006" key="16">
    <source>
        <dbReference type="Google" id="ProtNLM"/>
    </source>
</evidence>
<evidence type="ECO:0000256" key="9">
    <source>
        <dbReference type="ARBA" id="ARBA00023136"/>
    </source>
</evidence>
<evidence type="ECO:0000259" key="12">
    <source>
        <dbReference type="PROSITE" id="PS50089"/>
    </source>
</evidence>
<dbReference type="SMART" id="SM00744">
    <property type="entry name" value="RINGv"/>
    <property type="match status" value="1"/>
</dbReference>
<organism evidence="14 15">
    <name type="scientific">Daphnia magna</name>
    <dbReference type="NCBI Taxonomy" id="35525"/>
    <lineage>
        <taxon>Eukaryota</taxon>
        <taxon>Metazoa</taxon>
        <taxon>Ecdysozoa</taxon>
        <taxon>Arthropoda</taxon>
        <taxon>Crustacea</taxon>
        <taxon>Branchiopoda</taxon>
        <taxon>Diplostraca</taxon>
        <taxon>Cladocera</taxon>
        <taxon>Anomopoda</taxon>
        <taxon>Daphniidae</taxon>
        <taxon>Daphnia</taxon>
    </lineage>
</organism>
<comment type="caution">
    <text evidence="14">The sequence shown here is derived from an EMBL/GenBank/DDBJ whole genome shotgun (WGS) entry which is preliminary data.</text>
</comment>
<feature type="transmembrane region" description="Helical" evidence="11">
    <location>
        <begin position="99"/>
        <end position="124"/>
    </location>
</feature>
<evidence type="ECO:0000256" key="1">
    <source>
        <dbReference type="ARBA" id="ARBA00004141"/>
    </source>
</evidence>
<feature type="domain" description="RING-type" evidence="12">
    <location>
        <begin position="21"/>
        <end position="67"/>
    </location>
</feature>
<evidence type="ECO:0000256" key="11">
    <source>
        <dbReference type="SAM" id="Phobius"/>
    </source>
</evidence>
<feature type="transmembrane region" description="Helical" evidence="11">
    <location>
        <begin position="136"/>
        <end position="155"/>
    </location>
</feature>
<evidence type="ECO:0000256" key="5">
    <source>
        <dbReference type="ARBA" id="ARBA00022771"/>
    </source>
</evidence>
<dbReference type="PANTHER" id="PTHR46065:SF3">
    <property type="entry name" value="FI20425P1"/>
    <property type="match status" value="1"/>
</dbReference>
<dbReference type="InterPro" id="IPR013083">
    <property type="entry name" value="Znf_RING/FYVE/PHD"/>
</dbReference>
<evidence type="ECO:0000256" key="6">
    <source>
        <dbReference type="ARBA" id="ARBA00022786"/>
    </source>
</evidence>
<keyword evidence="5 10" id="KW-0863">Zinc-finger</keyword>
<evidence type="ECO:0000256" key="7">
    <source>
        <dbReference type="ARBA" id="ARBA00022833"/>
    </source>
</evidence>
<evidence type="ECO:0000256" key="8">
    <source>
        <dbReference type="ARBA" id="ARBA00022989"/>
    </source>
</evidence>
<keyword evidence="7" id="KW-0862">Zinc</keyword>
<comment type="subcellular location">
    <subcellularLocation>
        <location evidence="1">Membrane</location>
        <topology evidence="1">Multi-pass membrane protein</topology>
    </subcellularLocation>
</comment>
<dbReference type="EMBL" id="JAOYFB010000038">
    <property type="protein sequence ID" value="KAK4025831.1"/>
    <property type="molecule type" value="Genomic_DNA"/>
</dbReference>
<dbReference type="Pfam" id="PF12906">
    <property type="entry name" value="RINGv"/>
    <property type="match status" value="1"/>
</dbReference>
<keyword evidence="4" id="KW-0479">Metal-binding</keyword>
<evidence type="ECO:0000256" key="4">
    <source>
        <dbReference type="ARBA" id="ARBA00022723"/>
    </source>
</evidence>
<protein>
    <recommendedName>
        <fullName evidence="16">RING-CH-type domain-containing protein</fullName>
    </recommendedName>
</protein>
<keyword evidence="3 11" id="KW-0812">Transmembrane</keyword>